<reference evidence="1 2" key="1">
    <citation type="journal article" date="2015" name="Genome Biol. Evol.">
        <title>Comparative Genomics of a Bacterivorous Green Alga Reveals Evolutionary Causalities and Consequences of Phago-Mixotrophic Mode of Nutrition.</title>
        <authorList>
            <person name="Burns J.A."/>
            <person name="Paasch A."/>
            <person name="Narechania A."/>
            <person name="Kim E."/>
        </authorList>
    </citation>
    <scope>NUCLEOTIDE SEQUENCE [LARGE SCALE GENOMIC DNA]</scope>
    <source>
        <strain evidence="1 2">PLY_AMNH</strain>
    </source>
</reference>
<organism evidence="1 2">
    <name type="scientific">Cymbomonas tetramitiformis</name>
    <dbReference type="NCBI Taxonomy" id="36881"/>
    <lineage>
        <taxon>Eukaryota</taxon>
        <taxon>Viridiplantae</taxon>
        <taxon>Chlorophyta</taxon>
        <taxon>Pyramimonadophyceae</taxon>
        <taxon>Pyramimonadales</taxon>
        <taxon>Pyramimonadaceae</taxon>
        <taxon>Cymbomonas</taxon>
    </lineage>
</organism>
<keyword evidence="2" id="KW-1185">Reference proteome</keyword>
<name>A0AAE0FHR7_9CHLO</name>
<proteinExistence type="predicted"/>
<dbReference type="Proteomes" id="UP001190700">
    <property type="component" value="Unassembled WGS sequence"/>
</dbReference>
<evidence type="ECO:0000313" key="2">
    <source>
        <dbReference type="Proteomes" id="UP001190700"/>
    </source>
</evidence>
<accession>A0AAE0FHR7</accession>
<sequence length="384" mass="40681">MTTALHLEDDDTRELWLGCWAAAAAGVEEGSATALLRALMRLPAARAGTAATPPADHIVAVLLRVCVIMLPRGGGIGVIRGPEALSLLETLLDAVHTRLSGTAARAHDPVAVVARVAELAQAVRDVAVHILPGLRDPGSMARAGTLLTRVATEVDPYQQELQRAINRAAGVPGSPISDGNTDPAVRLAAVVAGDCATEARSGWQHEPRLSWLLEGAWLNAPALQARYGCTEEYVETLQSLMTLLTFYWGAGAVWPRCRHRPPGQGEGATCCNEPLLAVAAARGKDPERLCGARLPGGGGTCRQAAVWLCPRRGHTDGMCAKCVRRHQAALSGRPGPHASTDIYDAVVERETSRRDGQVRHSVAGLTCHLLGPTSERRCARVTHA</sequence>
<dbReference type="EMBL" id="LGRX02018390">
    <property type="protein sequence ID" value="KAK3259887.1"/>
    <property type="molecule type" value="Genomic_DNA"/>
</dbReference>
<comment type="caution">
    <text evidence="1">The sequence shown here is derived from an EMBL/GenBank/DDBJ whole genome shotgun (WGS) entry which is preliminary data.</text>
</comment>
<gene>
    <name evidence="1" type="ORF">CYMTET_31133</name>
</gene>
<evidence type="ECO:0000313" key="1">
    <source>
        <dbReference type="EMBL" id="KAK3259887.1"/>
    </source>
</evidence>
<protein>
    <submittedName>
        <fullName evidence="1">Uncharacterized protein</fullName>
    </submittedName>
</protein>
<dbReference type="AlphaFoldDB" id="A0AAE0FHR7"/>